<evidence type="ECO:0000313" key="2">
    <source>
        <dbReference type="EMBL" id="KAK0511148.1"/>
    </source>
</evidence>
<feature type="compositionally biased region" description="Polar residues" evidence="1">
    <location>
        <begin position="493"/>
        <end position="508"/>
    </location>
</feature>
<accession>A0AA39R0M1</accession>
<gene>
    <name evidence="2" type="ORF">JMJ35_006700</name>
</gene>
<dbReference type="EMBL" id="JAFEKC020000014">
    <property type="protein sequence ID" value="KAK0511148.1"/>
    <property type="molecule type" value="Genomic_DNA"/>
</dbReference>
<feature type="compositionally biased region" description="Polar residues" evidence="1">
    <location>
        <begin position="405"/>
        <end position="418"/>
    </location>
</feature>
<protein>
    <submittedName>
        <fullName evidence="2">Uncharacterized protein</fullName>
    </submittedName>
</protein>
<feature type="compositionally biased region" description="Basic residues" evidence="1">
    <location>
        <begin position="145"/>
        <end position="164"/>
    </location>
</feature>
<dbReference type="AlphaFoldDB" id="A0AA39R0M1"/>
<feature type="compositionally biased region" description="Low complexity" evidence="1">
    <location>
        <begin position="426"/>
        <end position="442"/>
    </location>
</feature>
<evidence type="ECO:0000313" key="3">
    <source>
        <dbReference type="Proteomes" id="UP001166286"/>
    </source>
</evidence>
<feature type="region of interest" description="Disordered" evidence="1">
    <location>
        <begin position="405"/>
        <end position="649"/>
    </location>
</feature>
<feature type="region of interest" description="Disordered" evidence="1">
    <location>
        <begin position="135"/>
        <end position="203"/>
    </location>
</feature>
<name>A0AA39R0M1_9LECA</name>
<reference evidence="2" key="1">
    <citation type="submission" date="2023-03" db="EMBL/GenBank/DDBJ databases">
        <title>Complete genome of Cladonia borealis.</title>
        <authorList>
            <person name="Park H."/>
        </authorList>
    </citation>
    <scope>NUCLEOTIDE SEQUENCE</scope>
    <source>
        <strain evidence="2">ANT050790</strain>
    </source>
</reference>
<feature type="compositionally biased region" description="Polar residues" evidence="1">
    <location>
        <begin position="475"/>
        <end position="486"/>
    </location>
</feature>
<sequence>MVPGKTYVGILPGHTKPAFIRKRTLDVGRPPGLLAQVFGPPRQAYSVIDPGKFKMFGRKYRDRYYYDRTTDTYRPLTATQYGTPTCTNGTGRVVTTYQQTCASCGKFRSASWQARHPLVPGVTPVPSVCRKCHGKSTSSESYSIHPRRRRHHYHSRSPSRRYSRRYTDSTADYYSSREYERPSRRDRARSREYVRPRSRSGGNVRVVIANQSGDGTIPRREYTRSSSTDAVRVIRRTEIIDEPKRSRSRSRLRSSRASYIEDGARYIDELVRPRSYSRPRSLSRSRYLDDELDGPEYHSGSRSHGRVAFVDDVDDPVIVSRPRTRLSRRRAMIFDGAADTGSSEQEARGRTLLADGGTHGQTGLRAGGEVTEESIKSGSEVSLSTVVGANCGAQTITETITPAPTVVSQPLTSGNHNPCLSRPEDSFTSESSFSSGTSHGSFQPSVEDYESDGEVVPQFKSSTRRKSVTFDDAPSFSNYHEASNEPTDLESLKSPTPSTKSGENSQQQDLDEPKTPLHERRRRYHGSNHSSVSDIALPAPPPSSPLAKLSEMLRSMQMTPPRGSSGRQDSPQRDVPNADPRVDSRNLEVPSPSSQSTPLARPPESVWAEKYTSGHRSRSQSSQDEDSPPATPLSTPPLNSPSSEHSWQQAIERAYQSEGNAYDSTYFQSPYGQEIYEHPDAPYMSTQEKEYPGYEPEIYEHPDAPYHPEEEYEYPSYEPWMELTEAEKAYDWQS</sequence>
<evidence type="ECO:0000256" key="1">
    <source>
        <dbReference type="SAM" id="MobiDB-lite"/>
    </source>
</evidence>
<feature type="compositionally biased region" description="Basic and acidic residues" evidence="1">
    <location>
        <begin position="175"/>
        <end position="195"/>
    </location>
</feature>
<proteinExistence type="predicted"/>
<feature type="compositionally biased region" description="Pro residues" evidence="1">
    <location>
        <begin position="629"/>
        <end position="639"/>
    </location>
</feature>
<comment type="caution">
    <text evidence="2">The sequence shown here is derived from an EMBL/GenBank/DDBJ whole genome shotgun (WGS) entry which is preliminary data.</text>
</comment>
<organism evidence="2 3">
    <name type="scientific">Cladonia borealis</name>
    <dbReference type="NCBI Taxonomy" id="184061"/>
    <lineage>
        <taxon>Eukaryota</taxon>
        <taxon>Fungi</taxon>
        <taxon>Dikarya</taxon>
        <taxon>Ascomycota</taxon>
        <taxon>Pezizomycotina</taxon>
        <taxon>Lecanoromycetes</taxon>
        <taxon>OSLEUM clade</taxon>
        <taxon>Lecanoromycetidae</taxon>
        <taxon>Lecanorales</taxon>
        <taxon>Lecanorineae</taxon>
        <taxon>Cladoniaceae</taxon>
        <taxon>Cladonia</taxon>
    </lineage>
</organism>
<keyword evidence="3" id="KW-1185">Reference proteome</keyword>
<dbReference type="Proteomes" id="UP001166286">
    <property type="component" value="Unassembled WGS sequence"/>
</dbReference>
<feature type="region of interest" description="Disordered" evidence="1">
    <location>
        <begin position="278"/>
        <end position="303"/>
    </location>
</feature>